<sequence>MSITIKALLQTFEDYSHTFPNQEINLFLGGGDVSKGTVTWNPPASEEEITHFFGENGWHIPADLKEFYLLHNGGVLFKHPYYGGGTRLLSLNEIKKYWMKLIIYPRIGIRLLGQITLLEAYALILKDANLSSIPICFSWTL</sequence>
<dbReference type="EMBL" id="JAMDLW010000011">
    <property type="protein sequence ID" value="MCY9520010.1"/>
    <property type="molecule type" value="Genomic_DNA"/>
</dbReference>
<feature type="domain" description="Knr4/Smi1-like" evidence="1">
    <location>
        <begin position="43"/>
        <end position="113"/>
    </location>
</feature>
<proteinExistence type="predicted"/>
<dbReference type="RefSeq" id="WP_087434442.1">
    <property type="nucleotide sequence ID" value="NZ_JAMDLV010000043.1"/>
</dbReference>
<comment type="caution">
    <text evidence="2">The sequence shown here is derived from an EMBL/GenBank/DDBJ whole genome shotgun (WGS) entry which is preliminary data.</text>
</comment>
<dbReference type="Proteomes" id="UP001207626">
    <property type="component" value="Unassembled WGS sequence"/>
</dbReference>
<evidence type="ECO:0000313" key="2">
    <source>
        <dbReference type="EMBL" id="MCY9520010.1"/>
    </source>
</evidence>
<dbReference type="Gene3D" id="3.40.1580.10">
    <property type="entry name" value="SMI1/KNR4-like"/>
    <property type="match status" value="1"/>
</dbReference>
<reference evidence="2 3" key="1">
    <citation type="submission" date="2022-05" db="EMBL/GenBank/DDBJ databases">
        <title>Genome Sequencing of Bee-Associated Microbes.</title>
        <authorList>
            <person name="Dunlap C."/>
        </authorList>
    </citation>
    <scope>NUCLEOTIDE SEQUENCE [LARGE SCALE GENOMIC DNA]</scope>
    <source>
        <strain evidence="2 3">NRRL NRS-1438</strain>
    </source>
</reference>
<keyword evidence="3" id="KW-1185">Reference proteome</keyword>
<organism evidence="2 3">
    <name type="scientific">Paenibacillus apiarius</name>
    <dbReference type="NCBI Taxonomy" id="46240"/>
    <lineage>
        <taxon>Bacteria</taxon>
        <taxon>Bacillati</taxon>
        <taxon>Bacillota</taxon>
        <taxon>Bacilli</taxon>
        <taxon>Bacillales</taxon>
        <taxon>Paenibacillaceae</taxon>
        <taxon>Paenibacillus</taxon>
    </lineage>
</organism>
<evidence type="ECO:0000313" key="3">
    <source>
        <dbReference type="Proteomes" id="UP001207626"/>
    </source>
</evidence>
<dbReference type="Pfam" id="PF09346">
    <property type="entry name" value="SMI1_KNR4"/>
    <property type="match status" value="1"/>
</dbReference>
<gene>
    <name evidence="2" type="ORF">M5X09_09985</name>
</gene>
<accession>A0ABT4DRZ1</accession>
<dbReference type="SUPFAM" id="SSF160631">
    <property type="entry name" value="SMI1/KNR4-like"/>
    <property type="match status" value="1"/>
</dbReference>
<name>A0ABT4DRZ1_9BACL</name>
<protein>
    <submittedName>
        <fullName evidence="2">SMI1/KNR4 family protein</fullName>
    </submittedName>
</protein>
<dbReference type="InterPro" id="IPR018958">
    <property type="entry name" value="Knr4/Smi1-like_dom"/>
</dbReference>
<evidence type="ECO:0000259" key="1">
    <source>
        <dbReference type="Pfam" id="PF09346"/>
    </source>
</evidence>
<dbReference type="InterPro" id="IPR037883">
    <property type="entry name" value="Knr4/Smi1-like_sf"/>
</dbReference>